<dbReference type="AlphaFoldDB" id="A0A1W2ENG6"/>
<accession>A0A1W2ENG6</accession>
<dbReference type="RefSeq" id="WP_084428943.1">
    <property type="nucleotide sequence ID" value="NZ_FWXV01000003.1"/>
</dbReference>
<dbReference type="Proteomes" id="UP000192674">
    <property type="component" value="Unassembled WGS sequence"/>
</dbReference>
<organism evidence="1 2">
    <name type="scientific">Kibdelosporangium aridum</name>
    <dbReference type="NCBI Taxonomy" id="2030"/>
    <lineage>
        <taxon>Bacteria</taxon>
        <taxon>Bacillati</taxon>
        <taxon>Actinomycetota</taxon>
        <taxon>Actinomycetes</taxon>
        <taxon>Pseudonocardiales</taxon>
        <taxon>Pseudonocardiaceae</taxon>
        <taxon>Kibdelosporangium</taxon>
    </lineage>
</organism>
<keyword evidence="2" id="KW-1185">Reference proteome</keyword>
<dbReference type="InterPro" id="IPR009097">
    <property type="entry name" value="Cyclic_Pdiesterase"/>
</dbReference>
<evidence type="ECO:0000313" key="1">
    <source>
        <dbReference type="EMBL" id="SMD11231.1"/>
    </source>
</evidence>
<proteinExistence type="predicted"/>
<protein>
    <submittedName>
        <fullName evidence="1">2'-5' RNA ligase</fullName>
    </submittedName>
</protein>
<dbReference type="OrthoDB" id="9787070at2"/>
<dbReference type="Gene3D" id="3.90.1140.10">
    <property type="entry name" value="Cyclic phosphodiesterase"/>
    <property type="match status" value="1"/>
</dbReference>
<name>A0A1W2ENG6_KIBAR</name>
<reference evidence="1 2" key="1">
    <citation type="submission" date="2017-04" db="EMBL/GenBank/DDBJ databases">
        <authorList>
            <person name="Afonso C.L."/>
            <person name="Miller P.J."/>
            <person name="Scott M.A."/>
            <person name="Spackman E."/>
            <person name="Goraichik I."/>
            <person name="Dimitrov K.M."/>
            <person name="Suarez D.L."/>
            <person name="Swayne D.E."/>
        </authorList>
    </citation>
    <scope>NUCLEOTIDE SEQUENCE [LARGE SCALE GENOMIC DNA]</scope>
    <source>
        <strain evidence="1 2">DSM 43828</strain>
    </source>
</reference>
<sequence>MRLFTAAIPPPAVLDHLAAALDGVGNVDWVPRSSWHITLGYYGEDDPETRVSWVREQVKGLVAPTISLTDTGNFGHTLWMGVSAVDSSFTALGEALRCDDRHDWHPHLTIGHGERLDLAYSGPQWTVDEVVLLGAEQRYEYTVLDRLRFAG</sequence>
<dbReference type="SUPFAM" id="SSF55144">
    <property type="entry name" value="LigT-like"/>
    <property type="match status" value="1"/>
</dbReference>
<dbReference type="EMBL" id="FWXV01000003">
    <property type="protein sequence ID" value="SMD11231.1"/>
    <property type="molecule type" value="Genomic_DNA"/>
</dbReference>
<keyword evidence="1" id="KW-0436">Ligase</keyword>
<gene>
    <name evidence="1" type="ORF">SAMN05661093_04762</name>
</gene>
<dbReference type="Pfam" id="PF13563">
    <property type="entry name" value="2_5_RNA_ligase2"/>
    <property type="match status" value="1"/>
</dbReference>
<dbReference type="GO" id="GO:0016874">
    <property type="term" value="F:ligase activity"/>
    <property type="evidence" value="ECO:0007669"/>
    <property type="project" value="UniProtKB-KW"/>
</dbReference>
<evidence type="ECO:0000313" key="2">
    <source>
        <dbReference type="Proteomes" id="UP000192674"/>
    </source>
</evidence>